<dbReference type="InParanoid" id="E1ZBT2"/>
<dbReference type="Proteomes" id="UP000008141">
    <property type="component" value="Unassembled WGS sequence"/>
</dbReference>
<evidence type="ECO:0000313" key="1">
    <source>
        <dbReference type="EMBL" id="EFN56694.1"/>
    </source>
</evidence>
<dbReference type="OrthoDB" id="1935865at2759"/>
<dbReference type="KEGG" id="cvr:CHLNCDRAFT_51454"/>
<dbReference type="GeneID" id="17356288"/>
<sequence length="103" mass="11373">MLETTVRYSPEQNGAAERLNRTLLDKTPHNCVSPPHSQLIDTCATPFRAPDPAIMLTDTMMPLCRIVPASYQEYPKYMPGICSSTPDLFNAASSANLLHLLPL</sequence>
<dbReference type="RefSeq" id="XP_005848796.1">
    <property type="nucleotide sequence ID" value="XM_005848734.1"/>
</dbReference>
<name>E1ZBT2_CHLVA</name>
<reference evidence="1 2" key="1">
    <citation type="journal article" date="2010" name="Plant Cell">
        <title>The Chlorella variabilis NC64A genome reveals adaptation to photosymbiosis, coevolution with viruses, and cryptic sex.</title>
        <authorList>
            <person name="Blanc G."/>
            <person name="Duncan G."/>
            <person name="Agarkova I."/>
            <person name="Borodovsky M."/>
            <person name="Gurnon J."/>
            <person name="Kuo A."/>
            <person name="Lindquist E."/>
            <person name="Lucas S."/>
            <person name="Pangilinan J."/>
            <person name="Polle J."/>
            <person name="Salamov A."/>
            <person name="Terry A."/>
            <person name="Yamada T."/>
            <person name="Dunigan D.D."/>
            <person name="Grigoriev I.V."/>
            <person name="Claverie J.M."/>
            <person name="Van Etten J.L."/>
        </authorList>
    </citation>
    <scope>NUCLEOTIDE SEQUENCE [LARGE SCALE GENOMIC DNA]</scope>
    <source>
        <strain evidence="1 2">NC64A</strain>
    </source>
</reference>
<protein>
    <recommendedName>
        <fullName evidence="3">Integrase catalytic domain-containing protein</fullName>
    </recommendedName>
</protein>
<keyword evidence="2" id="KW-1185">Reference proteome</keyword>
<evidence type="ECO:0000313" key="2">
    <source>
        <dbReference type="Proteomes" id="UP000008141"/>
    </source>
</evidence>
<accession>E1ZBT2</accession>
<dbReference type="AlphaFoldDB" id="E1ZBT2"/>
<dbReference type="EMBL" id="GL433841">
    <property type="protein sequence ID" value="EFN56694.1"/>
    <property type="molecule type" value="Genomic_DNA"/>
</dbReference>
<gene>
    <name evidence="1" type="ORF">CHLNCDRAFT_51454</name>
</gene>
<organism evidence="2">
    <name type="scientific">Chlorella variabilis</name>
    <name type="common">Green alga</name>
    <dbReference type="NCBI Taxonomy" id="554065"/>
    <lineage>
        <taxon>Eukaryota</taxon>
        <taxon>Viridiplantae</taxon>
        <taxon>Chlorophyta</taxon>
        <taxon>core chlorophytes</taxon>
        <taxon>Trebouxiophyceae</taxon>
        <taxon>Chlorellales</taxon>
        <taxon>Chlorellaceae</taxon>
        <taxon>Chlorella clade</taxon>
        <taxon>Chlorella</taxon>
    </lineage>
</organism>
<evidence type="ECO:0008006" key="3">
    <source>
        <dbReference type="Google" id="ProtNLM"/>
    </source>
</evidence>
<proteinExistence type="predicted"/>